<dbReference type="SUPFAM" id="SSF109755">
    <property type="entry name" value="PhoU-like"/>
    <property type="match status" value="1"/>
</dbReference>
<dbReference type="Pfam" id="PF02690">
    <property type="entry name" value="Na_Pi_cotrans"/>
    <property type="match status" value="2"/>
</dbReference>
<dbReference type="Gene3D" id="1.20.58.220">
    <property type="entry name" value="Phosphate transport system protein phou homolog 2, domain 2"/>
    <property type="match status" value="1"/>
</dbReference>
<feature type="transmembrane region" description="Helical" evidence="6">
    <location>
        <begin position="287"/>
        <end position="310"/>
    </location>
</feature>
<feature type="transmembrane region" description="Helical" evidence="6">
    <location>
        <begin position="176"/>
        <end position="194"/>
    </location>
</feature>
<feature type="transmembrane region" description="Helical" evidence="6">
    <location>
        <begin position="46"/>
        <end position="78"/>
    </location>
</feature>
<reference evidence="8" key="1">
    <citation type="submission" date="2023-03" db="EMBL/GenBank/DDBJ databases">
        <title>Lomoglobus Profundus gen. nov., sp. nov., a novel member of the phylum Verrucomicrobia, isolated from deep-marine sediment of South China Sea.</title>
        <authorList>
            <person name="Ahmad T."/>
            <person name="Ishaq S.E."/>
            <person name="Wang F."/>
        </authorList>
    </citation>
    <scope>NUCLEOTIDE SEQUENCE</scope>
    <source>
        <strain evidence="8">LMO-M01</strain>
    </source>
</reference>
<evidence type="ECO:0000256" key="2">
    <source>
        <dbReference type="ARBA" id="ARBA00022475"/>
    </source>
</evidence>
<dbReference type="GO" id="GO:0005436">
    <property type="term" value="F:sodium:phosphate symporter activity"/>
    <property type="evidence" value="ECO:0007669"/>
    <property type="project" value="InterPro"/>
</dbReference>
<evidence type="ECO:0000313" key="9">
    <source>
        <dbReference type="Proteomes" id="UP001218638"/>
    </source>
</evidence>
<dbReference type="GO" id="GO:0005886">
    <property type="term" value="C:plasma membrane"/>
    <property type="evidence" value="ECO:0007669"/>
    <property type="project" value="UniProtKB-SubCell"/>
</dbReference>
<dbReference type="PANTHER" id="PTHR10010:SF46">
    <property type="entry name" value="SODIUM-DEPENDENT PHOSPHATE TRANSPORT PROTEIN 2B"/>
    <property type="match status" value="1"/>
</dbReference>
<accession>A0AAE9ZVY7</accession>
<feature type="transmembrane region" description="Helical" evidence="6">
    <location>
        <begin position="138"/>
        <end position="156"/>
    </location>
</feature>
<feature type="transmembrane region" description="Helical" evidence="6">
    <location>
        <begin position="98"/>
        <end position="126"/>
    </location>
</feature>
<keyword evidence="9" id="KW-1185">Reference proteome</keyword>
<evidence type="ECO:0000259" key="7">
    <source>
        <dbReference type="Pfam" id="PF01895"/>
    </source>
</evidence>
<evidence type="ECO:0000256" key="1">
    <source>
        <dbReference type="ARBA" id="ARBA00004651"/>
    </source>
</evidence>
<keyword evidence="5 6" id="KW-0472">Membrane</keyword>
<dbReference type="PANTHER" id="PTHR10010">
    <property type="entry name" value="SOLUTE CARRIER FAMILY 34 SODIUM PHOSPHATE , MEMBER 2-RELATED"/>
    <property type="match status" value="1"/>
</dbReference>
<evidence type="ECO:0000256" key="5">
    <source>
        <dbReference type="ARBA" id="ARBA00023136"/>
    </source>
</evidence>
<dbReference type="NCBIfam" id="NF037997">
    <property type="entry name" value="Na_Pi_symport"/>
    <property type="match status" value="1"/>
</dbReference>
<dbReference type="InterPro" id="IPR004633">
    <property type="entry name" value="NaPi_cotrn-rel/YqeW-like"/>
</dbReference>
<keyword evidence="4 6" id="KW-1133">Transmembrane helix</keyword>
<evidence type="ECO:0000313" key="8">
    <source>
        <dbReference type="EMBL" id="WED65221.1"/>
    </source>
</evidence>
<protein>
    <submittedName>
        <fullName evidence="8">Na/Pi cotransporter family protein</fullName>
    </submittedName>
</protein>
<gene>
    <name evidence="8" type="ORF">PXH66_23020</name>
</gene>
<dbReference type="RefSeq" id="WP_330928250.1">
    <property type="nucleotide sequence ID" value="NZ_CP119075.1"/>
</dbReference>
<evidence type="ECO:0000256" key="4">
    <source>
        <dbReference type="ARBA" id="ARBA00022989"/>
    </source>
</evidence>
<dbReference type="Pfam" id="PF01895">
    <property type="entry name" value="PhoU"/>
    <property type="match status" value="1"/>
</dbReference>
<evidence type="ECO:0000256" key="6">
    <source>
        <dbReference type="SAM" id="Phobius"/>
    </source>
</evidence>
<evidence type="ECO:0000256" key="3">
    <source>
        <dbReference type="ARBA" id="ARBA00022692"/>
    </source>
</evidence>
<keyword evidence="3 6" id="KW-0812">Transmembrane</keyword>
<dbReference type="InterPro" id="IPR003841">
    <property type="entry name" value="Na/Pi_transpt"/>
</dbReference>
<dbReference type="KEGG" id="slom:PXH66_23020"/>
<dbReference type="Proteomes" id="UP001218638">
    <property type="component" value="Chromosome"/>
</dbReference>
<feature type="transmembrane region" description="Helical" evidence="6">
    <location>
        <begin position="248"/>
        <end position="267"/>
    </location>
</feature>
<sequence length="552" mass="61190">MISTAFEILGSLGMFLFGMKVMSEALQKLSGERLRNLMRTMTQNRLAGVGTGFLVTCLVQSSSASTVMMVSFVNAGLLTVVEAIGMIMGANLGTTTTFWIVSFLGFKFSLSSVALPIIGVAMPLLFSRRSTLRDSGEFLIGFGLLFLGLVFLKDAVPDIKNNPEALEFIRNYTGHGLWSVLVFFAFGTVLTVIVQSSSVAGAITITMAAKGWIDFPTAAAVILGENVGTTITANLAALSANANAKRAALAHFFFNIIGVIWAVIFFVPLTRMADWIMPGDPLEPGNIPFHMAAFHTGFNLLNIALLIAFVPQLGKLVNRLIKDRATRGDEHLKFDSTIFPQTGELNIAEAEEDVQKMTQLTRDLVSGFVQLYENADVEMGERVKELKQLEKDSDRMARETTDYLLQCSAGSVSDSSMAKISSLMRVIAELEDMCDRGYRLVLLAERRHRKKRDLPAETRVQVRQFSEIVLRFVDFTSTCLRRGVQTSDMETAYQLENFIDNFRKSLRKESIARMRQSGDQVKAEMLYIDILNNMEAIGNHSLNILQALRHHD</sequence>
<comment type="subcellular location">
    <subcellularLocation>
        <location evidence="1">Cell membrane</location>
        <topology evidence="1">Multi-pass membrane protein</topology>
    </subcellularLocation>
</comment>
<dbReference type="EMBL" id="CP119075">
    <property type="protein sequence ID" value="WED65221.1"/>
    <property type="molecule type" value="Genomic_DNA"/>
</dbReference>
<feature type="domain" description="PhoU" evidence="7">
    <location>
        <begin position="355"/>
        <end position="437"/>
    </location>
</feature>
<feature type="transmembrane region" description="Helical" evidence="6">
    <location>
        <begin position="6"/>
        <end position="26"/>
    </location>
</feature>
<keyword evidence="2" id="KW-1003">Cell membrane</keyword>
<name>A0AAE9ZVY7_9BACT</name>
<dbReference type="GO" id="GO:0044341">
    <property type="term" value="P:sodium-dependent phosphate transport"/>
    <property type="evidence" value="ECO:0007669"/>
    <property type="project" value="InterPro"/>
</dbReference>
<dbReference type="NCBIfam" id="TIGR00704">
    <property type="entry name" value="NaPi_cotrn_rel"/>
    <property type="match status" value="1"/>
</dbReference>
<proteinExistence type="predicted"/>
<dbReference type="InterPro" id="IPR038078">
    <property type="entry name" value="PhoU-like_sf"/>
</dbReference>
<dbReference type="InterPro" id="IPR026022">
    <property type="entry name" value="PhoU_dom"/>
</dbReference>
<dbReference type="AlphaFoldDB" id="A0AAE9ZVY7"/>
<organism evidence="8 9">
    <name type="scientific">Synoicihabitans lomoniglobus</name>
    <dbReference type="NCBI Taxonomy" id="2909285"/>
    <lineage>
        <taxon>Bacteria</taxon>
        <taxon>Pseudomonadati</taxon>
        <taxon>Verrucomicrobiota</taxon>
        <taxon>Opitutia</taxon>
        <taxon>Opitutales</taxon>
        <taxon>Opitutaceae</taxon>
        <taxon>Synoicihabitans</taxon>
    </lineage>
</organism>